<sequence>MLAVTPRLGGDADDGRDDHSYDDHDYYMRGGRGPEDGYYDDRERGRRSPGRSHSRGRSSSVSGSDLGDSDTEKEKTSKMRRKQLFAAGIATVATIHAAHNAYSTMQARNERHKAVQQGKLSPEEARKLKTKAIMQDAASVGVAALGIKGAIAKVKAARDQNNSITEFKQERERRHQRRIERLRRANDDQYGRPRANSQATSSAPQEHHYHKMGTAATTTIIKFLRETQGTDGPTAAAG</sequence>
<name>A0ACC2JA38_9PEZI</name>
<comment type="caution">
    <text evidence="1">The sequence shown here is derived from an EMBL/GenBank/DDBJ whole genome shotgun (WGS) entry which is preliminary data.</text>
</comment>
<evidence type="ECO:0000313" key="2">
    <source>
        <dbReference type="Proteomes" id="UP001153332"/>
    </source>
</evidence>
<dbReference type="EMBL" id="JAPUUL010003083">
    <property type="protein sequence ID" value="KAJ8124369.1"/>
    <property type="molecule type" value="Genomic_DNA"/>
</dbReference>
<organism evidence="1 2">
    <name type="scientific">Lasiodiplodia mahajangana</name>
    <dbReference type="NCBI Taxonomy" id="1108764"/>
    <lineage>
        <taxon>Eukaryota</taxon>
        <taxon>Fungi</taxon>
        <taxon>Dikarya</taxon>
        <taxon>Ascomycota</taxon>
        <taxon>Pezizomycotina</taxon>
        <taxon>Dothideomycetes</taxon>
        <taxon>Dothideomycetes incertae sedis</taxon>
        <taxon>Botryosphaeriales</taxon>
        <taxon>Botryosphaeriaceae</taxon>
        <taxon>Lasiodiplodia</taxon>
    </lineage>
</organism>
<evidence type="ECO:0000313" key="1">
    <source>
        <dbReference type="EMBL" id="KAJ8124369.1"/>
    </source>
</evidence>
<proteinExistence type="predicted"/>
<dbReference type="Proteomes" id="UP001153332">
    <property type="component" value="Unassembled WGS sequence"/>
</dbReference>
<protein>
    <submittedName>
        <fullName evidence="1">Uncharacterized protein</fullName>
    </submittedName>
</protein>
<reference evidence="1" key="1">
    <citation type="submission" date="2022-12" db="EMBL/GenBank/DDBJ databases">
        <title>Genome Sequence of Lasiodiplodia mahajangana.</title>
        <authorList>
            <person name="Buettner E."/>
        </authorList>
    </citation>
    <scope>NUCLEOTIDE SEQUENCE</scope>
    <source>
        <strain evidence="1">VT137</strain>
    </source>
</reference>
<gene>
    <name evidence="1" type="ORF">O1611_g9271</name>
</gene>
<keyword evidence="2" id="KW-1185">Reference proteome</keyword>
<accession>A0ACC2JA38</accession>